<keyword evidence="1" id="KW-0805">Transcription regulation</keyword>
<evidence type="ECO:0000313" key="8">
    <source>
        <dbReference type="Proteomes" id="UP000023067"/>
    </source>
</evidence>
<name>Z9JSB1_9MICO</name>
<evidence type="ECO:0000256" key="3">
    <source>
        <dbReference type="ARBA" id="ARBA00023163"/>
    </source>
</evidence>
<keyword evidence="8" id="KW-1185">Reference proteome</keyword>
<dbReference type="PROSITE" id="PS50977">
    <property type="entry name" value="HTH_TETR_2"/>
    <property type="match status" value="1"/>
</dbReference>
<dbReference type="InterPro" id="IPR050109">
    <property type="entry name" value="HTH-type_TetR-like_transc_reg"/>
</dbReference>
<dbReference type="PANTHER" id="PTHR30055">
    <property type="entry name" value="HTH-TYPE TRANSCRIPTIONAL REGULATOR RUTR"/>
    <property type="match status" value="1"/>
</dbReference>
<accession>Z9JSB1</accession>
<comment type="caution">
    <text evidence="7">The sequence shown here is derived from an EMBL/GenBank/DDBJ whole genome shotgun (WGS) entry which is preliminary data.</text>
</comment>
<dbReference type="InterPro" id="IPR001647">
    <property type="entry name" value="HTH_TetR"/>
</dbReference>
<dbReference type="InterPro" id="IPR009057">
    <property type="entry name" value="Homeodomain-like_sf"/>
</dbReference>
<dbReference type="GO" id="GO:0000976">
    <property type="term" value="F:transcription cis-regulatory region binding"/>
    <property type="evidence" value="ECO:0007669"/>
    <property type="project" value="TreeGrafter"/>
</dbReference>
<dbReference type="RefSeq" id="WP_038373058.1">
    <property type="nucleotide sequence ID" value="NZ_BAAAOW010000002.1"/>
</dbReference>
<feature type="DNA-binding region" description="H-T-H motif" evidence="4">
    <location>
        <begin position="32"/>
        <end position="51"/>
    </location>
</feature>
<dbReference type="GO" id="GO:0045892">
    <property type="term" value="P:negative regulation of DNA-templated transcription"/>
    <property type="evidence" value="ECO:0007669"/>
    <property type="project" value="UniProtKB-ARBA"/>
</dbReference>
<dbReference type="HOGENOM" id="CLU_069356_11_2_11"/>
<dbReference type="OrthoDB" id="70491at2"/>
<proteinExistence type="predicted"/>
<dbReference type="eggNOG" id="COG1309">
    <property type="taxonomic scope" value="Bacteria"/>
</dbReference>
<keyword evidence="2 4" id="KW-0238">DNA-binding</keyword>
<evidence type="ECO:0000256" key="4">
    <source>
        <dbReference type="PROSITE-ProRule" id="PRU00335"/>
    </source>
</evidence>
<sequence>MTTRRLPKHERRAQLLAIATEQFSANGFQGTSMDEIARTAGATKPVVYQHFASKEALYIAVLEARADVVHAAIDALREHTGSPLERAETGLRAFHRLTTAGTPLRLFLGEEMVSPAAAERVAELLDAMAQRLAGVLLEYRRMEPSEAVILGRSLIAIAQNCARLIGPDGGPEREDEVVAIVARMITSGLTGFAPQDESADESPDESPDEA</sequence>
<dbReference type="Pfam" id="PF00440">
    <property type="entry name" value="TetR_N"/>
    <property type="match status" value="1"/>
</dbReference>
<dbReference type="InterPro" id="IPR023772">
    <property type="entry name" value="DNA-bd_HTH_TetR-type_CS"/>
</dbReference>
<evidence type="ECO:0000256" key="2">
    <source>
        <dbReference type="ARBA" id="ARBA00023125"/>
    </source>
</evidence>
<dbReference type="FunFam" id="1.10.10.60:FF:000141">
    <property type="entry name" value="TetR family transcriptional regulator"/>
    <property type="match status" value="1"/>
</dbReference>
<dbReference type="PRINTS" id="PR00455">
    <property type="entry name" value="HTHTETR"/>
</dbReference>
<evidence type="ECO:0000256" key="5">
    <source>
        <dbReference type="SAM" id="MobiDB-lite"/>
    </source>
</evidence>
<feature type="domain" description="HTH tetR-type" evidence="6">
    <location>
        <begin position="9"/>
        <end position="69"/>
    </location>
</feature>
<dbReference type="STRING" id="396014.BF93_02215"/>
<dbReference type="Proteomes" id="UP000023067">
    <property type="component" value="Unassembled WGS sequence"/>
</dbReference>
<reference evidence="7 8" key="1">
    <citation type="submission" date="2014-02" db="EMBL/GenBank/DDBJ databases">
        <title>Genome sequence of Brachybacterium phenoliresistens strain W13A50.</title>
        <authorList>
            <person name="Wang X."/>
        </authorList>
    </citation>
    <scope>NUCLEOTIDE SEQUENCE [LARGE SCALE GENOMIC DNA]</scope>
    <source>
        <strain evidence="7 8">W13A50</strain>
    </source>
</reference>
<evidence type="ECO:0000256" key="1">
    <source>
        <dbReference type="ARBA" id="ARBA00023015"/>
    </source>
</evidence>
<evidence type="ECO:0000313" key="7">
    <source>
        <dbReference type="EMBL" id="EWS80686.1"/>
    </source>
</evidence>
<dbReference type="PROSITE" id="PS01081">
    <property type="entry name" value="HTH_TETR_1"/>
    <property type="match status" value="1"/>
</dbReference>
<dbReference type="AlphaFoldDB" id="Z9JSB1"/>
<feature type="region of interest" description="Disordered" evidence="5">
    <location>
        <begin position="189"/>
        <end position="210"/>
    </location>
</feature>
<feature type="compositionally biased region" description="Acidic residues" evidence="5">
    <location>
        <begin position="197"/>
        <end position="210"/>
    </location>
</feature>
<dbReference type="PANTHER" id="PTHR30055:SF146">
    <property type="entry name" value="HTH-TYPE TRANSCRIPTIONAL DUAL REGULATOR CECR"/>
    <property type="match status" value="1"/>
</dbReference>
<dbReference type="PATRIC" id="fig|396014.3.peg.2476"/>
<keyword evidence="3" id="KW-0804">Transcription</keyword>
<gene>
    <name evidence="7" type="ORF">BF93_02215</name>
</gene>
<dbReference type="SUPFAM" id="SSF46689">
    <property type="entry name" value="Homeodomain-like"/>
    <property type="match status" value="1"/>
</dbReference>
<dbReference type="Gene3D" id="1.10.357.10">
    <property type="entry name" value="Tetracycline Repressor, domain 2"/>
    <property type="match status" value="1"/>
</dbReference>
<dbReference type="GO" id="GO:0003700">
    <property type="term" value="F:DNA-binding transcription factor activity"/>
    <property type="evidence" value="ECO:0007669"/>
    <property type="project" value="TreeGrafter"/>
</dbReference>
<dbReference type="EMBL" id="JDYK01000013">
    <property type="protein sequence ID" value="EWS80686.1"/>
    <property type="molecule type" value="Genomic_DNA"/>
</dbReference>
<protein>
    <submittedName>
        <fullName evidence="7">TetR family transcriptional regulator</fullName>
    </submittedName>
</protein>
<evidence type="ECO:0000259" key="6">
    <source>
        <dbReference type="PROSITE" id="PS50977"/>
    </source>
</evidence>
<organism evidence="7 8">
    <name type="scientific">Brachybacterium phenoliresistens</name>
    <dbReference type="NCBI Taxonomy" id="396014"/>
    <lineage>
        <taxon>Bacteria</taxon>
        <taxon>Bacillati</taxon>
        <taxon>Actinomycetota</taxon>
        <taxon>Actinomycetes</taxon>
        <taxon>Micrococcales</taxon>
        <taxon>Dermabacteraceae</taxon>
        <taxon>Brachybacterium</taxon>
    </lineage>
</organism>